<dbReference type="EMBL" id="CP134184">
    <property type="protein sequence ID" value="WPA97524.1"/>
    <property type="molecule type" value="Genomic_DNA"/>
</dbReference>
<keyword evidence="3" id="KW-1185">Reference proteome</keyword>
<accession>A0ABZ0NDE2</accession>
<protein>
    <submittedName>
        <fullName evidence="2">Uncharacterized protein</fullName>
    </submittedName>
</protein>
<evidence type="ECO:0000313" key="2">
    <source>
        <dbReference type="EMBL" id="WPA97524.1"/>
    </source>
</evidence>
<name>A0ABZ0NDE2_CERBT</name>
<organism evidence="2 3">
    <name type="scientific">Cercospora beticola</name>
    <name type="common">Sugarbeet leaf spot fungus</name>
    <dbReference type="NCBI Taxonomy" id="122368"/>
    <lineage>
        <taxon>Eukaryota</taxon>
        <taxon>Fungi</taxon>
        <taxon>Dikarya</taxon>
        <taxon>Ascomycota</taxon>
        <taxon>Pezizomycotina</taxon>
        <taxon>Dothideomycetes</taxon>
        <taxon>Dothideomycetidae</taxon>
        <taxon>Mycosphaerellales</taxon>
        <taxon>Mycosphaerellaceae</taxon>
        <taxon>Cercospora</taxon>
    </lineage>
</organism>
<dbReference type="GeneID" id="90643789"/>
<evidence type="ECO:0000256" key="1">
    <source>
        <dbReference type="SAM" id="MobiDB-lite"/>
    </source>
</evidence>
<reference evidence="2 3" key="1">
    <citation type="submission" date="2023-09" db="EMBL/GenBank/DDBJ databases">
        <title>Complete-Gapless Cercospora beticola genome.</title>
        <authorList>
            <person name="Wyatt N.A."/>
            <person name="Spanner R.E."/>
            <person name="Bolton M.D."/>
        </authorList>
    </citation>
    <scope>NUCLEOTIDE SEQUENCE [LARGE SCALE GENOMIC DNA]</scope>
    <source>
        <strain evidence="2">Cb09-40</strain>
    </source>
</reference>
<dbReference type="RefSeq" id="XP_065458251.1">
    <property type="nucleotide sequence ID" value="XM_065602179.1"/>
</dbReference>
<sequence>MTAPAARAASEASILSFIGSSVYQGRLGVVTAEDVDQEAPYQESKTPNLDFPNHVLSKGHPGGAANGRRMKLAHWRKRAHPRPDGKGKMQDRDLHTANTVVGTTGGSSLCTELLNLPS</sequence>
<proteinExistence type="predicted"/>
<feature type="region of interest" description="Disordered" evidence="1">
    <location>
        <begin position="37"/>
        <end position="69"/>
    </location>
</feature>
<evidence type="ECO:0000313" key="3">
    <source>
        <dbReference type="Proteomes" id="UP001302367"/>
    </source>
</evidence>
<gene>
    <name evidence="2" type="ORF">RHO25_002134</name>
</gene>
<dbReference type="Proteomes" id="UP001302367">
    <property type="component" value="Chromosome 1"/>
</dbReference>